<sequence length="609" mass="64284">MTFPPETRLAMGFTLALVFACLLGILWRQDRRGLALRDWSLACLLIALGAPLRILPEAWPDWLRIAASNALLVQAFACFWAGARHFRERPPHPAGRFAGLATWLALLPWVIGSTSQRVSLVSAAVGLYALLTAREFIQGMRAGRLPSYPLLAAIFAAFGAVSFGRSVLAFAIGFDPVPHTALPAARWNDYLAVAMLACFAGMVVMLVAITREQAERLSTARLTAARDRADAASHNKTRFLARMSHELRTPLNAVYGMAQVLARDQSLGPVQREQARLLVEAGSHLLAIVNDALDLARVEAGRLDLAPEPVALPEALQATLALVAAAAAAKRQDLRFETETPLPAMVVADPLRLRQIAMNLLGNATKFTPPGGRITLSAGWEAGELRLIVTDTGPGLPAGVLADLFGDFVQGPRQTDGVEGSGLGLAICAALARAMGGTLRHAPGPEGVGASFTLALPAPELPREPGRPLRLLVVDDVLVNRKVARALLEPAGHSVEEAADGQSALAALQAGPLPDAVLMDVQMQPLDGLAATRMLRALGGEAARLPVIALTGSVDPAEQAACRAAGMDGHLSKPIERVALLAELARVTLAQGAAARSLHGEPAILRSSP</sequence>
<feature type="transmembrane region" description="Helical" evidence="5">
    <location>
        <begin position="190"/>
        <end position="209"/>
    </location>
</feature>
<gene>
    <name evidence="8" type="ORF">SAMN04487779_1003199</name>
</gene>
<dbReference type="SMART" id="SM00387">
    <property type="entry name" value="HATPase_c"/>
    <property type="match status" value="1"/>
</dbReference>
<evidence type="ECO:0000256" key="3">
    <source>
        <dbReference type="ARBA" id="ARBA00022553"/>
    </source>
</evidence>
<feature type="transmembrane region" description="Helical" evidence="5">
    <location>
        <begin position="94"/>
        <end position="112"/>
    </location>
</feature>
<feature type="domain" description="Histidine kinase" evidence="6">
    <location>
        <begin position="242"/>
        <end position="460"/>
    </location>
</feature>
<keyword evidence="5" id="KW-1133">Transmembrane helix</keyword>
<dbReference type="SMART" id="SM00388">
    <property type="entry name" value="HisKA"/>
    <property type="match status" value="1"/>
</dbReference>
<dbReference type="Pfam" id="PF00512">
    <property type="entry name" value="HisKA"/>
    <property type="match status" value="1"/>
</dbReference>
<dbReference type="EC" id="2.7.13.3" evidence="2"/>
<protein>
    <recommendedName>
        <fullName evidence="2">histidine kinase</fullName>
        <ecNumber evidence="2">2.7.13.3</ecNumber>
    </recommendedName>
</protein>
<dbReference type="InterPro" id="IPR003594">
    <property type="entry name" value="HATPase_dom"/>
</dbReference>
<dbReference type="RefSeq" id="WP_143018082.1">
    <property type="nucleotide sequence ID" value="NZ_FMZX01000003.1"/>
</dbReference>
<dbReference type="GO" id="GO:0000155">
    <property type="term" value="F:phosphorelay sensor kinase activity"/>
    <property type="evidence" value="ECO:0007669"/>
    <property type="project" value="InterPro"/>
</dbReference>
<dbReference type="InterPro" id="IPR001789">
    <property type="entry name" value="Sig_transdc_resp-reg_receiver"/>
</dbReference>
<keyword evidence="5" id="KW-0472">Membrane</keyword>
<dbReference type="SMART" id="SM00448">
    <property type="entry name" value="REC"/>
    <property type="match status" value="1"/>
</dbReference>
<keyword evidence="8" id="KW-0418">Kinase</keyword>
<dbReference type="PANTHER" id="PTHR45339">
    <property type="entry name" value="HYBRID SIGNAL TRANSDUCTION HISTIDINE KINASE J"/>
    <property type="match status" value="1"/>
</dbReference>
<dbReference type="InterPro" id="IPR036097">
    <property type="entry name" value="HisK_dim/P_sf"/>
</dbReference>
<organism evidence="8 9">
    <name type="scientific">Belnapia rosea</name>
    <dbReference type="NCBI Taxonomy" id="938405"/>
    <lineage>
        <taxon>Bacteria</taxon>
        <taxon>Pseudomonadati</taxon>
        <taxon>Pseudomonadota</taxon>
        <taxon>Alphaproteobacteria</taxon>
        <taxon>Acetobacterales</taxon>
        <taxon>Roseomonadaceae</taxon>
        <taxon>Belnapia</taxon>
    </lineage>
</organism>
<dbReference type="Pfam" id="PF00072">
    <property type="entry name" value="Response_reg"/>
    <property type="match status" value="1"/>
</dbReference>
<dbReference type="PRINTS" id="PR00344">
    <property type="entry name" value="BCTRLSENSOR"/>
</dbReference>
<feature type="transmembrane region" description="Helical" evidence="5">
    <location>
        <begin position="62"/>
        <end position="82"/>
    </location>
</feature>
<keyword evidence="5" id="KW-0812">Transmembrane</keyword>
<dbReference type="STRING" id="938405.SAMN02927895_02604"/>
<dbReference type="InterPro" id="IPR036890">
    <property type="entry name" value="HATPase_C_sf"/>
</dbReference>
<dbReference type="InterPro" id="IPR011006">
    <property type="entry name" value="CheY-like_superfamily"/>
</dbReference>
<evidence type="ECO:0000313" key="9">
    <source>
        <dbReference type="Proteomes" id="UP000198925"/>
    </source>
</evidence>
<dbReference type="SUPFAM" id="SSF52172">
    <property type="entry name" value="CheY-like"/>
    <property type="match status" value="1"/>
</dbReference>
<dbReference type="InterPro" id="IPR003661">
    <property type="entry name" value="HisK_dim/P_dom"/>
</dbReference>
<evidence type="ECO:0000256" key="1">
    <source>
        <dbReference type="ARBA" id="ARBA00000085"/>
    </source>
</evidence>
<dbReference type="CDD" id="cd00082">
    <property type="entry name" value="HisKA"/>
    <property type="match status" value="1"/>
</dbReference>
<dbReference type="AlphaFoldDB" id="A0A1G6QWY4"/>
<dbReference type="SUPFAM" id="SSF47384">
    <property type="entry name" value="Homodimeric domain of signal transducing histidine kinase"/>
    <property type="match status" value="1"/>
</dbReference>
<dbReference type="Gene3D" id="1.10.287.130">
    <property type="match status" value="1"/>
</dbReference>
<keyword evidence="3 4" id="KW-0597">Phosphoprotein</keyword>
<comment type="catalytic activity">
    <reaction evidence="1">
        <text>ATP + protein L-histidine = ADP + protein N-phospho-L-histidine.</text>
        <dbReference type="EC" id="2.7.13.3"/>
    </reaction>
</comment>
<feature type="transmembrane region" description="Helical" evidence="5">
    <location>
        <begin position="6"/>
        <end position="27"/>
    </location>
</feature>
<evidence type="ECO:0000313" key="8">
    <source>
        <dbReference type="EMBL" id="SDC96267.1"/>
    </source>
</evidence>
<feature type="modified residue" description="4-aspartylphosphate" evidence="4">
    <location>
        <position position="520"/>
    </location>
</feature>
<dbReference type="PROSITE" id="PS50110">
    <property type="entry name" value="RESPONSE_REGULATORY"/>
    <property type="match status" value="1"/>
</dbReference>
<name>A0A1G6QWY4_9PROT</name>
<reference evidence="8 9" key="1">
    <citation type="submission" date="2016-10" db="EMBL/GenBank/DDBJ databases">
        <authorList>
            <person name="de Groot N.N."/>
        </authorList>
    </citation>
    <scope>NUCLEOTIDE SEQUENCE [LARGE SCALE GENOMIC DNA]</scope>
    <source>
        <strain evidence="8 9">CPCC 100156</strain>
    </source>
</reference>
<dbReference type="Gene3D" id="3.30.565.10">
    <property type="entry name" value="Histidine kinase-like ATPase, C-terminal domain"/>
    <property type="match status" value="1"/>
</dbReference>
<keyword evidence="9" id="KW-1185">Reference proteome</keyword>
<dbReference type="SUPFAM" id="SSF55874">
    <property type="entry name" value="ATPase domain of HSP90 chaperone/DNA topoisomerase II/histidine kinase"/>
    <property type="match status" value="1"/>
</dbReference>
<evidence type="ECO:0000259" key="6">
    <source>
        <dbReference type="PROSITE" id="PS50109"/>
    </source>
</evidence>
<proteinExistence type="predicted"/>
<dbReference type="Gene3D" id="3.40.50.2300">
    <property type="match status" value="1"/>
</dbReference>
<dbReference type="Proteomes" id="UP000198925">
    <property type="component" value="Unassembled WGS sequence"/>
</dbReference>
<dbReference type="Pfam" id="PF02518">
    <property type="entry name" value="HATPase_c"/>
    <property type="match status" value="1"/>
</dbReference>
<evidence type="ECO:0000256" key="4">
    <source>
        <dbReference type="PROSITE-ProRule" id="PRU00169"/>
    </source>
</evidence>
<dbReference type="InterPro" id="IPR004358">
    <property type="entry name" value="Sig_transdc_His_kin-like_C"/>
</dbReference>
<evidence type="ECO:0000256" key="5">
    <source>
        <dbReference type="SAM" id="Phobius"/>
    </source>
</evidence>
<dbReference type="PROSITE" id="PS50109">
    <property type="entry name" value="HIS_KIN"/>
    <property type="match status" value="1"/>
</dbReference>
<feature type="transmembrane region" description="Helical" evidence="5">
    <location>
        <begin position="118"/>
        <end position="137"/>
    </location>
</feature>
<evidence type="ECO:0000256" key="2">
    <source>
        <dbReference type="ARBA" id="ARBA00012438"/>
    </source>
</evidence>
<accession>A0A1G6QWY4</accession>
<dbReference type="InterPro" id="IPR005467">
    <property type="entry name" value="His_kinase_dom"/>
</dbReference>
<evidence type="ECO:0000259" key="7">
    <source>
        <dbReference type="PROSITE" id="PS50110"/>
    </source>
</evidence>
<dbReference type="EMBL" id="FMZX01000003">
    <property type="protein sequence ID" value="SDC96267.1"/>
    <property type="molecule type" value="Genomic_DNA"/>
</dbReference>
<dbReference type="CDD" id="cd17546">
    <property type="entry name" value="REC_hyHK_CKI1_RcsC-like"/>
    <property type="match status" value="1"/>
</dbReference>
<feature type="transmembrane region" description="Helical" evidence="5">
    <location>
        <begin position="149"/>
        <end position="170"/>
    </location>
</feature>
<feature type="domain" description="Response regulatory" evidence="7">
    <location>
        <begin position="470"/>
        <end position="588"/>
    </location>
</feature>
<keyword evidence="8" id="KW-0808">Transferase</keyword>
<dbReference type="PANTHER" id="PTHR45339:SF3">
    <property type="entry name" value="HISTIDINE KINASE"/>
    <property type="match status" value="1"/>
</dbReference>